<sequence length="85" mass="9974">MLDYHTFDNLRNSSDWPSRIFEDFMCETAVLLADRTIEFQTLTAKERYDSLVARYPDIFQRAQLGHIATYLGITLQSLSRIRAQK</sequence>
<proteinExistence type="predicted"/>
<dbReference type="RefSeq" id="WP_338394321.1">
    <property type="nucleotide sequence ID" value="NZ_AP025314.1"/>
</dbReference>
<name>A0AAU9CAK5_9BACT</name>
<dbReference type="EMBL" id="AP025314">
    <property type="protein sequence ID" value="BDD09104.1"/>
    <property type="molecule type" value="Genomic_DNA"/>
</dbReference>
<reference evidence="1 2" key="1">
    <citation type="submission" date="2021-12" db="EMBL/GenBank/DDBJ databases">
        <title>Genome sequencing of bacteria with rrn-lacking chromosome and rrn-plasmid.</title>
        <authorList>
            <person name="Anda M."/>
            <person name="Iwasaki W."/>
        </authorList>
    </citation>
    <scope>NUCLEOTIDE SEQUENCE [LARGE SCALE GENOMIC DNA]</scope>
    <source>
        <strain evidence="1 2">DSM 100852</strain>
    </source>
</reference>
<dbReference type="AlphaFoldDB" id="A0AAU9CAK5"/>
<dbReference type="Proteomes" id="UP001348817">
    <property type="component" value="Chromosome"/>
</dbReference>
<dbReference type="KEGG" id="fax:FUAX_15360"/>
<evidence type="ECO:0000313" key="2">
    <source>
        <dbReference type="Proteomes" id="UP001348817"/>
    </source>
</evidence>
<evidence type="ECO:0000313" key="1">
    <source>
        <dbReference type="EMBL" id="BDD09104.1"/>
    </source>
</evidence>
<keyword evidence="2" id="KW-1185">Reference proteome</keyword>
<organism evidence="1 2">
    <name type="scientific">Fulvitalea axinellae</name>
    <dbReference type="NCBI Taxonomy" id="1182444"/>
    <lineage>
        <taxon>Bacteria</taxon>
        <taxon>Pseudomonadati</taxon>
        <taxon>Bacteroidota</taxon>
        <taxon>Cytophagia</taxon>
        <taxon>Cytophagales</taxon>
        <taxon>Persicobacteraceae</taxon>
        <taxon>Fulvitalea</taxon>
    </lineage>
</organism>
<protein>
    <recommendedName>
        <fullName evidence="3">Crp/Fnr family transcriptional regulator</fullName>
    </recommendedName>
</protein>
<gene>
    <name evidence="1" type="ORF">FUAX_15360</name>
</gene>
<accession>A0AAU9CAK5</accession>
<evidence type="ECO:0008006" key="3">
    <source>
        <dbReference type="Google" id="ProtNLM"/>
    </source>
</evidence>